<evidence type="ECO:0000313" key="3">
    <source>
        <dbReference type="Proteomes" id="UP000248798"/>
    </source>
</evidence>
<dbReference type="Proteomes" id="UP000248798">
    <property type="component" value="Unassembled WGS sequence"/>
</dbReference>
<dbReference type="EMBL" id="QLNI01000040">
    <property type="protein sequence ID" value="RAM00712.1"/>
    <property type="molecule type" value="Genomic_DNA"/>
</dbReference>
<reference evidence="1 4" key="2">
    <citation type="submission" date="2019-02" db="EMBL/GenBank/DDBJ databases">
        <title>Complete genome sequence of Desulfobacter hydrogenophilus AcRS1.</title>
        <authorList>
            <person name="Marietou A."/>
            <person name="Lund M.B."/>
            <person name="Marshall I.P.G."/>
            <person name="Schreiber L."/>
            <person name="Jorgensen B."/>
        </authorList>
    </citation>
    <scope>NUCLEOTIDE SEQUENCE [LARGE SCALE GENOMIC DNA]</scope>
    <source>
        <strain evidence="1 4">AcRS1</strain>
        <plasmid evidence="1 4">unnamed1</plasmid>
    </source>
</reference>
<dbReference type="Proteomes" id="UP000293902">
    <property type="component" value="Plasmid unnamed1"/>
</dbReference>
<name>A0A328FBA7_9BACT</name>
<gene>
    <name evidence="2" type="ORF">DO021_17725</name>
    <name evidence="1" type="ORF">EYB58_22840</name>
</gene>
<evidence type="ECO:0000313" key="1">
    <source>
        <dbReference type="EMBL" id="QBH15713.1"/>
    </source>
</evidence>
<dbReference type="RefSeq" id="WP_111959131.1">
    <property type="nucleotide sequence ID" value="NZ_CP036314.1"/>
</dbReference>
<dbReference type="EMBL" id="CP036314">
    <property type="protein sequence ID" value="QBH15713.1"/>
    <property type="molecule type" value="Genomic_DNA"/>
</dbReference>
<evidence type="ECO:0000313" key="4">
    <source>
        <dbReference type="Proteomes" id="UP000293902"/>
    </source>
</evidence>
<keyword evidence="1" id="KW-0614">Plasmid</keyword>
<organism evidence="2 3">
    <name type="scientific">Desulfobacter hydrogenophilus</name>
    <dbReference type="NCBI Taxonomy" id="2291"/>
    <lineage>
        <taxon>Bacteria</taxon>
        <taxon>Pseudomonadati</taxon>
        <taxon>Thermodesulfobacteriota</taxon>
        <taxon>Desulfobacteria</taxon>
        <taxon>Desulfobacterales</taxon>
        <taxon>Desulfobacteraceae</taxon>
        <taxon>Desulfobacter</taxon>
    </lineage>
</organism>
<keyword evidence="4" id="KW-1185">Reference proteome</keyword>
<sequence>MKLSKCTCGYGSGWYHNESGTTHEFNPYVTEIQATHRFWTNRQALGFFYEHISNYILASINRYEKNASHTITSKKFDFKKYNSEKAAKKSCG</sequence>
<dbReference type="AlphaFoldDB" id="A0A328FBA7"/>
<protein>
    <submittedName>
        <fullName evidence="2">Uncharacterized protein</fullName>
    </submittedName>
</protein>
<dbReference type="GeneID" id="39462788"/>
<evidence type="ECO:0000313" key="2">
    <source>
        <dbReference type="EMBL" id="RAM00712.1"/>
    </source>
</evidence>
<reference evidence="2 3" key="1">
    <citation type="submission" date="2018-06" db="EMBL/GenBank/DDBJ databases">
        <title>Complete Genome Sequence of Desulfobacter hydrogenophilus (DSM3380).</title>
        <authorList>
            <person name="Marietou A."/>
            <person name="Schreiber L."/>
            <person name="Marshall I."/>
            <person name="Jorgensen B."/>
        </authorList>
    </citation>
    <scope>NUCLEOTIDE SEQUENCE [LARGE SCALE GENOMIC DNA]</scope>
    <source>
        <strain evidence="2 3">DSM 3380</strain>
    </source>
</reference>
<geneLocation type="plasmid" evidence="1 4">
    <name>unnamed1</name>
</geneLocation>
<proteinExistence type="predicted"/>
<accession>A0A328FBA7</accession>